<dbReference type="RefSeq" id="WP_344615045.1">
    <property type="nucleotide sequence ID" value="NZ_BAAARV010000040.1"/>
</dbReference>
<proteinExistence type="predicted"/>
<dbReference type="SUPFAM" id="SSF53474">
    <property type="entry name" value="alpha/beta-Hydrolases"/>
    <property type="match status" value="1"/>
</dbReference>
<evidence type="ECO:0000313" key="2">
    <source>
        <dbReference type="EMBL" id="GAA2357847.1"/>
    </source>
</evidence>
<sequence length="219" mass="22907">MEAVYLLVHSPLMGPATWAPVAARLRAAGAAVAVPSLTGVRPPFAPGIAAAATAALPPGRPVVVVAHSSAGLFVPVIVERLAGAAAAAVFAEAALPARDGPSRPATPERLAQLRAMAPDGVLPRWTDWWDDVAPLFPDAATQRVVTDEQPRLPLSYYEQPVPNPPGWAGLPCRYLLFSPSYERVAADARERGWPVVHLPGGHFHQLVDPGAVTAAILAA</sequence>
<comment type="caution">
    <text evidence="2">The sequence shown here is derived from an EMBL/GenBank/DDBJ whole genome shotgun (WGS) entry which is preliminary data.</text>
</comment>
<dbReference type="InterPro" id="IPR000073">
    <property type="entry name" value="AB_hydrolase_1"/>
</dbReference>
<feature type="domain" description="AB hydrolase-1" evidence="1">
    <location>
        <begin position="6"/>
        <end position="214"/>
    </location>
</feature>
<gene>
    <name evidence="2" type="ORF">GCM10010170_051310</name>
</gene>
<evidence type="ECO:0000259" key="1">
    <source>
        <dbReference type="Pfam" id="PF12697"/>
    </source>
</evidence>
<accession>A0ABN3GPY3</accession>
<protein>
    <recommendedName>
        <fullName evidence="1">AB hydrolase-1 domain-containing protein</fullName>
    </recommendedName>
</protein>
<reference evidence="2 3" key="1">
    <citation type="journal article" date="2019" name="Int. J. Syst. Evol. Microbiol.">
        <title>The Global Catalogue of Microorganisms (GCM) 10K type strain sequencing project: providing services to taxonomists for standard genome sequencing and annotation.</title>
        <authorList>
            <consortium name="The Broad Institute Genomics Platform"/>
            <consortium name="The Broad Institute Genome Sequencing Center for Infectious Disease"/>
            <person name="Wu L."/>
            <person name="Ma J."/>
        </authorList>
    </citation>
    <scope>NUCLEOTIDE SEQUENCE [LARGE SCALE GENOMIC DNA]</scope>
    <source>
        <strain evidence="2 3">JCM 3272</strain>
    </source>
</reference>
<keyword evidence="3" id="KW-1185">Reference proteome</keyword>
<dbReference type="Pfam" id="PF12697">
    <property type="entry name" value="Abhydrolase_6"/>
    <property type="match status" value="1"/>
</dbReference>
<dbReference type="InterPro" id="IPR029058">
    <property type="entry name" value="AB_hydrolase_fold"/>
</dbReference>
<dbReference type="Gene3D" id="3.40.50.1820">
    <property type="entry name" value="alpha/beta hydrolase"/>
    <property type="match status" value="1"/>
</dbReference>
<organism evidence="2 3">
    <name type="scientific">Dactylosporangium salmoneum</name>
    <dbReference type="NCBI Taxonomy" id="53361"/>
    <lineage>
        <taxon>Bacteria</taxon>
        <taxon>Bacillati</taxon>
        <taxon>Actinomycetota</taxon>
        <taxon>Actinomycetes</taxon>
        <taxon>Micromonosporales</taxon>
        <taxon>Micromonosporaceae</taxon>
        <taxon>Dactylosporangium</taxon>
    </lineage>
</organism>
<evidence type="ECO:0000313" key="3">
    <source>
        <dbReference type="Proteomes" id="UP001501444"/>
    </source>
</evidence>
<dbReference type="EMBL" id="BAAARV010000040">
    <property type="protein sequence ID" value="GAA2357847.1"/>
    <property type="molecule type" value="Genomic_DNA"/>
</dbReference>
<name>A0ABN3GPY3_9ACTN</name>
<dbReference type="Proteomes" id="UP001501444">
    <property type="component" value="Unassembled WGS sequence"/>
</dbReference>